<evidence type="ECO:0000256" key="1">
    <source>
        <dbReference type="ARBA" id="ARBA00001946"/>
    </source>
</evidence>
<keyword evidence="5 8" id="KW-0255">Endonuclease</keyword>
<evidence type="ECO:0000256" key="5">
    <source>
        <dbReference type="ARBA" id="ARBA00022759"/>
    </source>
</evidence>
<evidence type="ECO:0000256" key="9">
    <source>
        <dbReference type="SAM" id="MobiDB-lite"/>
    </source>
</evidence>
<keyword evidence="3 8" id="KW-0540">Nuclease</keyword>
<keyword evidence="13" id="KW-1185">Reference proteome</keyword>
<dbReference type="SMART" id="SM00892">
    <property type="entry name" value="Endonuclease_NS"/>
    <property type="match status" value="1"/>
</dbReference>
<protein>
    <recommendedName>
        <fullName evidence="8">Endonuclease</fullName>
        <ecNumber evidence="8">3.1.30.-</ecNumber>
    </recommendedName>
</protein>
<dbReference type="EC" id="3.1.30.-" evidence="8"/>
<proteinExistence type="inferred from homology"/>
<evidence type="ECO:0000256" key="4">
    <source>
        <dbReference type="ARBA" id="ARBA00022723"/>
    </source>
</evidence>
<dbReference type="Gene3D" id="3.40.570.10">
    <property type="entry name" value="Extracellular Endonuclease, subunit A"/>
    <property type="match status" value="1"/>
</dbReference>
<dbReference type="EMBL" id="JAUTBK010000002">
    <property type="protein sequence ID" value="MDQ1208952.1"/>
    <property type="molecule type" value="Genomic_DNA"/>
</dbReference>
<feature type="domain" description="DNA/RNA non-specific endonuclease/pyrophosphatase/phosphodiesterase" evidence="11">
    <location>
        <begin position="79"/>
        <end position="269"/>
    </location>
</feature>
<evidence type="ECO:0000259" key="11">
    <source>
        <dbReference type="SMART" id="SM00892"/>
    </source>
</evidence>
<evidence type="ECO:0000256" key="7">
    <source>
        <dbReference type="ARBA" id="ARBA00022842"/>
    </source>
</evidence>
<dbReference type="Proteomes" id="UP001233360">
    <property type="component" value="Unassembled WGS sequence"/>
</dbReference>
<organism evidence="12 13">
    <name type="scientific">Acinetobacter baylyi</name>
    <dbReference type="NCBI Taxonomy" id="202950"/>
    <lineage>
        <taxon>Bacteria</taxon>
        <taxon>Pseudomonadati</taxon>
        <taxon>Pseudomonadota</taxon>
        <taxon>Gammaproteobacteria</taxon>
        <taxon>Moraxellales</taxon>
        <taxon>Moraxellaceae</taxon>
        <taxon>Acinetobacter</taxon>
    </lineage>
</organism>
<dbReference type="PANTHER" id="PTHR13966:SF5">
    <property type="entry name" value="ENDONUCLEASE G, MITOCHONDRIAL"/>
    <property type="match status" value="1"/>
</dbReference>
<gene>
    <name evidence="12" type="ORF">QE380_001875</name>
</gene>
<evidence type="ECO:0000259" key="10">
    <source>
        <dbReference type="SMART" id="SM00477"/>
    </source>
</evidence>
<evidence type="ECO:0000256" key="8">
    <source>
        <dbReference type="RuleBase" id="RU366055"/>
    </source>
</evidence>
<keyword evidence="4 8" id="KW-0479">Metal-binding</keyword>
<comment type="similarity">
    <text evidence="2 8">Belongs to the DNA/RNA non-specific endonuclease family.</text>
</comment>
<dbReference type="PANTHER" id="PTHR13966">
    <property type="entry name" value="ENDONUCLEASE RELATED"/>
    <property type="match status" value="1"/>
</dbReference>
<dbReference type="InterPro" id="IPR044929">
    <property type="entry name" value="DNA/RNA_non-sp_Endonuclease_sf"/>
</dbReference>
<dbReference type="InterPro" id="IPR044925">
    <property type="entry name" value="His-Me_finger_sf"/>
</dbReference>
<comment type="cofactor">
    <cofactor evidence="1 8">
        <name>Mg(2+)</name>
        <dbReference type="ChEBI" id="CHEBI:18420"/>
    </cofactor>
</comment>
<feature type="region of interest" description="Disordered" evidence="9">
    <location>
        <begin position="314"/>
        <end position="333"/>
    </location>
</feature>
<dbReference type="GO" id="GO:0004519">
    <property type="term" value="F:endonuclease activity"/>
    <property type="evidence" value="ECO:0007669"/>
    <property type="project" value="UniProtKB-KW"/>
</dbReference>
<dbReference type="PROSITE" id="PS01070">
    <property type="entry name" value="NUCLEASE_NON_SPEC"/>
    <property type="match status" value="1"/>
</dbReference>
<evidence type="ECO:0000313" key="13">
    <source>
        <dbReference type="Proteomes" id="UP001233360"/>
    </source>
</evidence>
<dbReference type="InterPro" id="IPR001604">
    <property type="entry name" value="Endo_G_ENPP1-like_dom"/>
</dbReference>
<feature type="domain" description="ENPP1-3/EXOG-like endonuclease/phosphodiesterase" evidence="10">
    <location>
        <begin position="80"/>
        <end position="269"/>
    </location>
</feature>
<evidence type="ECO:0000256" key="2">
    <source>
        <dbReference type="ARBA" id="ARBA00010052"/>
    </source>
</evidence>
<feature type="compositionally biased region" description="Low complexity" evidence="9">
    <location>
        <begin position="321"/>
        <end position="332"/>
    </location>
</feature>
<keyword evidence="7" id="KW-0460">Magnesium</keyword>
<keyword evidence="6 8" id="KW-0378">Hydrolase</keyword>
<name>A0ABU0UWL0_ACIBI</name>
<evidence type="ECO:0000313" key="12">
    <source>
        <dbReference type="EMBL" id="MDQ1208952.1"/>
    </source>
</evidence>
<dbReference type="Pfam" id="PF01223">
    <property type="entry name" value="Endonuclease_NS"/>
    <property type="match status" value="1"/>
</dbReference>
<comment type="caution">
    <text evidence="12">The sequence shown here is derived from an EMBL/GenBank/DDBJ whole genome shotgun (WGS) entry which is preliminary data.</text>
</comment>
<dbReference type="InterPro" id="IPR020821">
    <property type="entry name" value="ENPP1-3/EXOG-like_nuc-like"/>
</dbReference>
<dbReference type="InterPro" id="IPR018524">
    <property type="entry name" value="DNA/RNA_endonuclease_AS"/>
</dbReference>
<evidence type="ECO:0000256" key="3">
    <source>
        <dbReference type="ARBA" id="ARBA00022722"/>
    </source>
</evidence>
<dbReference type="SMART" id="SM00477">
    <property type="entry name" value="NUC"/>
    <property type="match status" value="1"/>
</dbReference>
<reference evidence="12 13" key="1">
    <citation type="submission" date="2023-07" db="EMBL/GenBank/DDBJ databases">
        <title>Functional and genomic diversity of the sorghum phyllosphere microbiome.</title>
        <authorList>
            <person name="Shade A."/>
        </authorList>
    </citation>
    <scope>NUCLEOTIDE SEQUENCE [LARGE SCALE GENOMIC DNA]</scope>
    <source>
        <strain evidence="12 13">SORGH_AS_0887</strain>
    </source>
</reference>
<accession>A0ABU0UWL0</accession>
<dbReference type="SUPFAM" id="SSF54060">
    <property type="entry name" value="His-Me finger endonucleases"/>
    <property type="match status" value="1"/>
</dbReference>
<dbReference type="InterPro" id="IPR040255">
    <property type="entry name" value="Non-specific_endonuclease"/>
</dbReference>
<evidence type="ECO:0000256" key="6">
    <source>
        <dbReference type="ARBA" id="ARBA00022801"/>
    </source>
</evidence>
<sequence length="358" mass="40260">MARKRSQTQSNSSWWNRYMGKFILAIVAVGSFAIAFGEGKISQWISPFKENSGCLNQFYREVPPVLVKDSLQSNSYALCFNGFNVMYSGVSKTPLWSAEHLTPQRLSTKIKREDSFHEETRISNASHRALLSDYRGSGYDRGHMSPNGDMSDTKAQQDSFSLANMVPQAPKNNQHIWRELEEATRALVVKQKQDVFVVTGPVFEGKRLKTIGRGVIVPTAVYKAVYLPKTGAIGAYYAPNNNSLEVRVVSVCYLEEKLGINLFPQLTEQQKRNVYRLPLTAGQVKTAQPLSYAHWDGESQCAEDIKPERIEATQKAFKQQTTESGSSTSSTGIDEETKQALIKQLVEALMHYFLQILR</sequence>